<keyword evidence="1" id="KW-0472">Membrane</keyword>
<dbReference type="RefSeq" id="XP_045100077.1">
    <property type="nucleotide sequence ID" value="XM_045243797.1"/>
</dbReference>
<dbReference type="EMBL" id="HE600936">
    <property type="protein sequence ID" value="CAS00518.1"/>
    <property type="molecule type" value="Genomic_DNA"/>
</dbReference>
<proteinExistence type="predicted"/>
<dbReference type="HOGENOM" id="CLU_3320494_0_0_1"/>
<organism evidence="2 3">
    <name type="scientific">Caenorhabditis briggsae</name>
    <dbReference type="NCBI Taxonomy" id="6238"/>
    <lineage>
        <taxon>Eukaryota</taxon>
        <taxon>Metazoa</taxon>
        <taxon>Ecdysozoa</taxon>
        <taxon>Nematoda</taxon>
        <taxon>Chromadorea</taxon>
        <taxon>Rhabditida</taxon>
        <taxon>Rhabditina</taxon>
        <taxon>Rhabditomorpha</taxon>
        <taxon>Rhabditoidea</taxon>
        <taxon>Rhabditidae</taxon>
        <taxon>Peloderinae</taxon>
        <taxon>Caenorhabditis</taxon>
    </lineage>
</organism>
<dbReference type="GeneID" id="68917470"/>
<accession>B6IKT8</accession>
<dbReference type="KEGG" id="cbr:CBG_25988"/>
<name>B6IKT8_CAEBR</name>
<reference evidence="2 3" key="2">
    <citation type="journal article" date="2011" name="PLoS Genet.">
        <title>Caenorhabditis briggsae recombinant inbred line genotypes reveal inter-strain incompatibility and the evolution of recombination.</title>
        <authorList>
            <person name="Ross J.A."/>
            <person name="Koboldt D.C."/>
            <person name="Staisch J.E."/>
            <person name="Chamberlin H.M."/>
            <person name="Gupta B.P."/>
            <person name="Miller R.D."/>
            <person name="Baird S.E."/>
            <person name="Haag E.S."/>
        </authorList>
    </citation>
    <scope>NUCLEOTIDE SEQUENCE [LARGE SCALE GENOMIC DNA]</scope>
    <source>
        <strain evidence="2 3">AF16</strain>
    </source>
</reference>
<evidence type="ECO:0000313" key="3">
    <source>
        <dbReference type="Proteomes" id="UP000008549"/>
    </source>
</evidence>
<dbReference type="InParanoid" id="B6IKT8"/>
<dbReference type="Proteomes" id="UP000008549">
    <property type="component" value="Unassembled WGS sequence"/>
</dbReference>
<protein>
    <submittedName>
        <fullName evidence="2">Protein CBG25988</fullName>
    </submittedName>
</protein>
<keyword evidence="1" id="KW-0812">Transmembrane</keyword>
<keyword evidence="3" id="KW-1185">Reference proteome</keyword>
<dbReference type="AlphaFoldDB" id="B6IKT8"/>
<feature type="transmembrane region" description="Helical" evidence="1">
    <location>
        <begin position="20"/>
        <end position="37"/>
    </location>
</feature>
<keyword evidence="1" id="KW-1133">Transmembrane helix</keyword>
<evidence type="ECO:0000313" key="2">
    <source>
        <dbReference type="EMBL" id="CAS00518.1"/>
    </source>
</evidence>
<gene>
    <name evidence="2" type="ORF">CBG25988</name>
    <name evidence="2" type="ORF">CBG_25988</name>
</gene>
<dbReference type="CTD" id="68917470"/>
<sequence>MTSTTAKLLGEYLRMSIRNLSKYVFGVFVIGKWSFHFKI</sequence>
<evidence type="ECO:0000256" key="1">
    <source>
        <dbReference type="SAM" id="Phobius"/>
    </source>
</evidence>
<reference evidence="2 3" key="1">
    <citation type="journal article" date="2003" name="PLoS Biol.">
        <title>The genome sequence of Caenorhabditis briggsae: a platform for comparative genomics.</title>
        <authorList>
            <person name="Stein L.D."/>
            <person name="Bao Z."/>
            <person name="Blasiar D."/>
            <person name="Blumenthal T."/>
            <person name="Brent M.R."/>
            <person name="Chen N."/>
            <person name="Chinwalla A."/>
            <person name="Clarke L."/>
            <person name="Clee C."/>
            <person name="Coghlan A."/>
            <person name="Coulson A."/>
            <person name="D'Eustachio P."/>
            <person name="Fitch D.H."/>
            <person name="Fulton L.A."/>
            <person name="Fulton R.E."/>
            <person name="Griffiths-Jones S."/>
            <person name="Harris T.W."/>
            <person name="Hillier L.W."/>
            <person name="Kamath R."/>
            <person name="Kuwabara P.E."/>
            <person name="Mardis E.R."/>
            <person name="Marra M.A."/>
            <person name="Miner T.L."/>
            <person name="Minx P."/>
            <person name="Mullikin J.C."/>
            <person name="Plumb R.W."/>
            <person name="Rogers J."/>
            <person name="Schein J.E."/>
            <person name="Sohrmann M."/>
            <person name="Spieth J."/>
            <person name="Stajich J.E."/>
            <person name="Wei C."/>
            <person name="Willey D."/>
            <person name="Wilson R.K."/>
            <person name="Durbin R."/>
            <person name="Waterston R.H."/>
        </authorList>
    </citation>
    <scope>NUCLEOTIDE SEQUENCE [LARGE SCALE GENOMIC DNA]</scope>
    <source>
        <strain evidence="2 3">AF16</strain>
    </source>
</reference>